<dbReference type="InterPro" id="IPR013149">
    <property type="entry name" value="ADH-like_C"/>
</dbReference>
<dbReference type="InterPro" id="IPR020843">
    <property type="entry name" value="ER"/>
</dbReference>
<dbReference type="AlphaFoldDB" id="A0A1I3P0H0"/>
<feature type="domain" description="Enoyl reductase (ER)" evidence="1">
    <location>
        <begin position="10"/>
        <end position="331"/>
    </location>
</feature>
<accession>A0A1I3P0H0</accession>
<dbReference type="SUPFAM" id="SSF51735">
    <property type="entry name" value="NAD(P)-binding Rossmann-fold domains"/>
    <property type="match status" value="1"/>
</dbReference>
<dbReference type="SUPFAM" id="SSF50129">
    <property type="entry name" value="GroES-like"/>
    <property type="match status" value="1"/>
</dbReference>
<dbReference type="Proteomes" id="UP000199545">
    <property type="component" value="Unassembled WGS sequence"/>
</dbReference>
<dbReference type="Pfam" id="PF08240">
    <property type="entry name" value="ADH_N"/>
    <property type="match status" value="1"/>
</dbReference>
<dbReference type="OrthoDB" id="9787435at2"/>
<dbReference type="Gene3D" id="3.90.180.10">
    <property type="entry name" value="Medium-chain alcohol dehydrogenases, catalytic domain"/>
    <property type="match status" value="1"/>
</dbReference>
<dbReference type="PANTHER" id="PTHR45033:SF3">
    <property type="entry name" value="DEHYDROGENASE, PUTATIVE (AFU_ORTHOLOGUE AFUA_2G13270)-RELATED"/>
    <property type="match status" value="1"/>
</dbReference>
<dbReference type="EMBL" id="FORR01000005">
    <property type="protein sequence ID" value="SFJ15055.1"/>
    <property type="molecule type" value="Genomic_DNA"/>
</dbReference>
<gene>
    <name evidence="2" type="ORF">SAMN05421852_10544</name>
</gene>
<dbReference type="InterPro" id="IPR011032">
    <property type="entry name" value="GroES-like_sf"/>
</dbReference>
<evidence type="ECO:0000313" key="2">
    <source>
        <dbReference type="EMBL" id="SFJ15055.1"/>
    </source>
</evidence>
<evidence type="ECO:0000313" key="3">
    <source>
        <dbReference type="Proteomes" id="UP000199545"/>
    </source>
</evidence>
<dbReference type="InterPro" id="IPR036291">
    <property type="entry name" value="NAD(P)-bd_dom_sf"/>
</dbReference>
<dbReference type="STRING" id="46223.SAMN05421852_10544"/>
<dbReference type="PANTHER" id="PTHR45033">
    <property type="match status" value="1"/>
</dbReference>
<dbReference type="SMART" id="SM00829">
    <property type="entry name" value="PKS_ER"/>
    <property type="match status" value="1"/>
</dbReference>
<keyword evidence="3" id="KW-1185">Reference proteome</keyword>
<dbReference type="InterPro" id="IPR052711">
    <property type="entry name" value="Zinc_ADH-like"/>
</dbReference>
<name>A0A1I3P0H0_9BACL</name>
<organism evidence="2 3">
    <name type="scientific">Thermoflavimicrobium dichotomicum</name>
    <dbReference type="NCBI Taxonomy" id="46223"/>
    <lineage>
        <taxon>Bacteria</taxon>
        <taxon>Bacillati</taxon>
        <taxon>Bacillota</taxon>
        <taxon>Bacilli</taxon>
        <taxon>Bacillales</taxon>
        <taxon>Thermoactinomycetaceae</taxon>
        <taxon>Thermoflavimicrobium</taxon>
    </lineage>
</organism>
<proteinExistence type="predicted"/>
<evidence type="ECO:0000259" key="1">
    <source>
        <dbReference type="SMART" id="SM00829"/>
    </source>
</evidence>
<protein>
    <submittedName>
        <fullName evidence="2">NADPH:quinone reductase</fullName>
    </submittedName>
</protein>
<dbReference type="Pfam" id="PF00107">
    <property type="entry name" value="ADH_zinc_N"/>
    <property type="match status" value="1"/>
</dbReference>
<dbReference type="GO" id="GO:0016491">
    <property type="term" value="F:oxidoreductase activity"/>
    <property type="evidence" value="ECO:0007669"/>
    <property type="project" value="InterPro"/>
</dbReference>
<dbReference type="InterPro" id="IPR013154">
    <property type="entry name" value="ADH-like_N"/>
</dbReference>
<sequence length="337" mass="36570">MKAAVLREIGGPQQVRIEEASTPVLKPDELLIRIKFAALNRRDVWITHGLYPGMQLPAILGSDGAGEIVAIGEQVTDLQIGDAVIINPALNWGDNPHFNGPDFSILGMPQNGTFAQYVAVSHKQVYPKPNHLTWEEAAALPLAGLTAYRALVTRGQIQKNETVFIPGIGSGVALFALQMAVTLGAKVFVSSSSDEKLEKAIKLGATGGVNYRSENWAKELKKQMGGADLIIDCVGGDTFNQLLNLAKPGGRIVNFGATTGPVPKLLLPKLFFKHLDIRGTTMGSPQDFAGMLELITNHQIHPVLDRSFLLEEIQEALFHMEKGNHFGKITVKIPEEK</sequence>
<reference evidence="2 3" key="1">
    <citation type="submission" date="2016-10" db="EMBL/GenBank/DDBJ databases">
        <authorList>
            <person name="de Groot N.N."/>
        </authorList>
    </citation>
    <scope>NUCLEOTIDE SEQUENCE [LARGE SCALE GENOMIC DNA]</scope>
    <source>
        <strain evidence="2 3">DSM 44778</strain>
    </source>
</reference>